<protein>
    <recommendedName>
        <fullName evidence="5">Beta-Ig-H3/fasciclin</fullName>
    </recommendedName>
</protein>
<proteinExistence type="predicted"/>
<name>A0A7H0EYK1_9CYAN</name>
<evidence type="ECO:0000256" key="1">
    <source>
        <dbReference type="SAM" id="MobiDB-lite"/>
    </source>
</evidence>
<evidence type="ECO:0008006" key="5">
    <source>
        <dbReference type="Google" id="ProtNLM"/>
    </source>
</evidence>
<evidence type="ECO:0000313" key="4">
    <source>
        <dbReference type="Proteomes" id="UP000516013"/>
    </source>
</evidence>
<reference evidence="3 4" key="1">
    <citation type="submission" date="2020-08" db="EMBL/GenBank/DDBJ databases">
        <title>Complete genome sequence of Raphidiopsis curvispora isolated from drinking water reservoir in South Korea.</title>
        <authorList>
            <person name="Jeong J."/>
        </authorList>
    </citation>
    <scope>NUCLEOTIDE SEQUENCE [LARGE SCALE GENOMIC DNA]</scope>
    <source>
        <strain evidence="3 4">GIHE-G1</strain>
    </source>
</reference>
<keyword evidence="4" id="KW-1185">Reference proteome</keyword>
<dbReference type="AlphaFoldDB" id="A0A7H0EYK1"/>
<feature type="compositionally biased region" description="Low complexity" evidence="1">
    <location>
        <begin position="31"/>
        <end position="67"/>
    </location>
</feature>
<evidence type="ECO:0000256" key="2">
    <source>
        <dbReference type="SAM" id="SignalP"/>
    </source>
</evidence>
<keyword evidence="2" id="KW-0732">Signal</keyword>
<organism evidence="3 4">
    <name type="scientific">Cylindrospermopsis curvispora GIHE-G1</name>
    <dbReference type="NCBI Taxonomy" id="2666332"/>
    <lineage>
        <taxon>Bacteria</taxon>
        <taxon>Bacillati</taxon>
        <taxon>Cyanobacteriota</taxon>
        <taxon>Cyanophyceae</taxon>
        <taxon>Nostocales</taxon>
        <taxon>Aphanizomenonaceae</taxon>
        <taxon>Cylindrospermopsis</taxon>
    </lineage>
</organism>
<gene>
    <name evidence="3" type="ORF">IAR63_13445</name>
</gene>
<evidence type="ECO:0000313" key="3">
    <source>
        <dbReference type="EMBL" id="QNP28867.1"/>
    </source>
</evidence>
<dbReference type="PROSITE" id="PS51257">
    <property type="entry name" value="PROKAR_LIPOPROTEIN"/>
    <property type="match status" value="1"/>
</dbReference>
<feature type="region of interest" description="Disordered" evidence="1">
    <location>
        <begin position="20"/>
        <end position="67"/>
    </location>
</feature>
<dbReference type="EMBL" id="CP060822">
    <property type="protein sequence ID" value="QNP28867.1"/>
    <property type="molecule type" value="Genomic_DNA"/>
</dbReference>
<feature type="chain" id="PRO_5028870012" description="Beta-Ig-H3/fasciclin" evidence="2">
    <location>
        <begin position="21"/>
        <end position="67"/>
    </location>
</feature>
<dbReference type="RefSeq" id="WP_187705612.1">
    <property type="nucleotide sequence ID" value="NZ_CP060822.1"/>
</dbReference>
<feature type="signal peptide" evidence="2">
    <location>
        <begin position="1"/>
        <end position="20"/>
    </location>
</feature>
<sequence>MKTKIFGLAIVLSLATMLGACEGGTEPSGDATTTPATTTTPAAEPTDSGTATPAATTEPTATPTTTP</sequence>
<dbReference type="KEGG" id="ccur:IAR63_13445"/>
<dbReference type="Proteomes" id="UP000516013">
    <property type="component" value="Chromosome"/>
</dbReference>
<accession>A0A7H0EYK1</accession>